<keyword evidence="8" id="KW-0378">Hydrolase</keyword>
<evidence type="ECO:0000256" key="17">
    <source>
        <dbReference type="ARBA" id="ARBA00032961"/>
    </source>
</evidence>
<dbReference type="InterPro" id="IPR000169">
    <property type="entry name" value="Pept_cys_AS"/>
</dbReference>
<dbReference type="Gene3D" id="2.40.128.80">
    <property type="entry name" value="Cathepsin C, exclusion domain"/>
    <property type="match status" value="1"/>
</dbReference>
<reference evidence="21" key="2">
    <citation type="submission" date="2025-09" db="UniProtKB">
        <authorList>
            <consortium name="Ensembl"/>
        </authorList>
    </citation>
    <scope>IDENTIFICATION</scope>
</reference>
<reference evidence="21" key="1">
    <citation type="submission" date="2025-08" db="UniProtKB">
        <authorList>
            <consortium name="Ensembl"/>
        </authorList>
    </citation>
    <scope>IDENTIFICATION</scope>
</reference>
<feature type="chain" id="PRO_5034652556" description="Dipeptidyl peptidase 1" evidence="19">
    <location>
        <begin position="26"/>
        <end position="465"/>
    </location>
</feature>
<dbReference type="GO" id="GO:0008239">
    <property type="term" value="F:dipeptidyl-peptidase activity"/>
    <property type="evidence" value="ECO:0007669"/>
    <property type="project" value="UniProtKB-EC"/>
</dbReference>
<dbReference type="PANTHER" id="PTHR12411">
    <property type="entry name" value="CYSTEINE PROTEASE FAMILY C1-RELATED"/>
    <property type="match status" value="1"/>
</dbReference>
<comment type="catalytic activity">
    <reaction evidence="1">
        <text>Release of an N-terminal dipeptide, Xaa-Yaa-|-Zaa-, except when Xaa is Arg or Lys, or Yaa or Zaa is Pro.</text>
        <dbReference type="EC" id="3.4.14.1"/>
    </reaction>
</comment>
<comment type="similarity">
    <text evidence="3">Belongs to the peptidase C1 family.</text>
</comment>
<dbReference type="InterPro" id="IPR038765">
    <property type="entry name" value="Papain-like_cys_pep_sf"/>
</dbReference>
<comment type="subunit">
    <text evidence="4">Tetramer of heterotrimers consisting of exclusion domain, heavy- and light chains.</text>
</comment>
<dbReference type="Ensembl" id="ENSEBUT00000006071.1">
    <property type="protein sequence ID" value="ENSEBUP00000005630.1"/>
    <property type="gene ID" value="ENSEBUG00000003805.1"/>
</dbReference>
<dbReference type="EC" id="3.4.14.1" evidence="5"/>
<protein>
    <recommendedName>
        <fullName evidence="6">Dipeptidyl peptidase 1</fullName>
        <ecNumber evidence="5">3.4.14.1</ecNumber>
    </recommendedName>
    <alternativeName>
        <fullName evidence="15">Cathepsin C</fullName>
    </alternativeName>
    <alternativeName>
        <fullName evidence="14">Cathepsin J</fullName>
    </alternativeName>
    <alternativeName>
        <fullName evidence="17">Dipeptidyl peptidase I</fullName>
    </alternativeName>
    <alternativeName>
        <fullName evidence="16">Dipeptidyl transferase</fullName>
    </alternativeName>
</protein>
<dbReference type="PROSITE" id="PS00139">
    <property type="entry name" value="THIOL_PROTEASE_CYS"/>
    <property type="match status" value="1"/>
</dbReference>
<evidence type="ECO:0000256" key="18">
    <source>
        <dbReference type="ARBA" id="ARBA00045556"/>
    </source>
</evidence>
<keyword evidence="7" id="KW-0645">Protease</keyword>
<evidence type="ECO:0000256" key="11">
    <source>
        <dbReference type="ARBA" id="ARBA00023157"/>
    </source>
</evidence>
<keyword evidence="10" id="KW-0865">Zymogen</keyword>
<dbReference type="CDD" id="cd02621">
    <property type="entry name" value="Peptidase_C1A_CathepsinC"/>
    <property type="match status" value="1"/>
</dbReference>
<organism evidence="21 22">
    <name type="scientific">Eptatretus burgeri</name>
    <name type="common">Inshore hagfish</name>
    <dbReference type="NCBI Taxonomy" id="7764"/>
    <lineage>
        <taxon>Eukaryota</taxon>
        <taxon>Metazoa</taxon>
        <taxon>Chordata</taxon>
        <taxon>Craniata</taxon>
        <taxon>Vertebrata</taxon>
        <taxon>Cyclostomata</taxon>
        <taxon>Myxini</taxon>
        <taxon>Myxiniformes</taxon>
        <taxon>Myxinidae</taxon>
        <taxon>Eptatretinae</taxon>
        <taxon>Eptatretus</taxon>
    </lineage>
</organism>
<dbReference type="Proteomes" id="UP000694388">
    <property type="component" value="Unplaced"/>
</dbReference>
<comment type="function">
    <text evidence="18">Thiol protease. Has dipeptidylpeptidase activity. Active against a broad range of dipeptide substrates composed of both polar and hydrophobic amino acids. Proline cannot occupy the P1 position and arginine cannot occupy the P2 position of the substrate. Can act as both an exopeptidase and endopeptidase. Activates serine proteases such as elastase, cathepsin G and granzymes A and B.</text>
</comment>
<dbReference type="InterPro" id="IPR039412">
    <property type="entry name" value="CatC"/>
</dbReference>
<comment type="cofactor">
    <cofactor evidence="2">
        <name>chloride</name>
        <dbReference type="ChEBI" id="CHEBI:17996"/>
    </cofactor>
</comment>
<dbReference type="GeneTree" id="ENSGT00940000155787"/>
<evidence type="ECO:0000256" key="8">
    <source>
        <dbReference type="ARBA" id="ARBA00022801"/>
    </source>
</evidence>
<dbReference type="PRINTS" id="PR00705">
    <property type="entry name" value="PAPAIN"/>
</dbReference>
<evidence type="ECO:0000256" key="14">
    <source>
        <dbReference type="ARBA" id="ARBA00029762"/>
    </source>
</evidence>
<keyword evidence="13" id="KW-0868">Chloride</keyword>
<feature type="domain" description="Peptidase C1A papain C-terminal" evidence="20">
    <location>
        <begin position="233"/>
        <end position="459"/>
    </location>
</feature>
<name>A0A8C4PYT0_EPTBU</name>
<dbReference type="OMA" id="NAVQKSW"/>
<dbReference type="InterPro" id="IPR025661">
    <property type="entry name" value="Pept_asp_AS"/>
</dbReference>
<evidence type="ECO:0000259" key="20">
    <source>
        <dbReference type="SMART" id="SM00645"/>
    </source>
</evidence>
<dbReference type="InterPro" id="IPR013128">
    <property type="entry name" value="Peptidase_C1A"/>
</dbReference>
<evidence type="ECO:0000313" key="21">
    <source>
        <dbReference type="Ensembl" id="ENSEBUP00000005630.1"/>
    </source>
</evidence>
<evidence type="ECO:0000256" key="2">
    <source>
        <dbReference type="ARBA" id="ARBA00001923"/>
    </source>
</evidence>
<evidence type="ECO:0000256" key="5">
    <source>
        <dbReference type="ARBA" id="ARBA00012059"/>
    </source>
</evidence>
<evidence type="ECO:0000256" key="12">
    <source>
        <dbReference type="ARBA" id="ARBA00023180"/>
    </source>
</evidence>
<dbReference type="PROSITE" id="PS00640">
    <property type="entry name" value="THIOL_PROTEASE_ASN"/>
    <property type="match status" value="1"/>
</dbReference>
<keyword evidence="22" id="KW-1185">Reference proteome</keyword>
<dbReference type="AlphaFoldDB" id="A0A8C4PYT0"/>
<evidence type="ECO:0000256" key="1">
    <source>
        <dbReference type="ARBA" id="ARBA00000738"/>
    </source>
</evidence>
<dbReference type="InterPro" id="IPR014882">
    <property type="entry name" value="CathepsinC_exc"/>
</dbReference>
<evidence type="ECO:0000256" key="16">
    <source>
        <dbReference type="ARBA" id="ARBA00030778"/>
    </source>
</evidence>
<feature type="signal peptide" evidence="19">
    <location>
        <begin position="1"/>
        <end position="25"/>
    </location>
</feature>
<evidence type="ECO:0000256" key="19">
    <source>
        <dbReference type="SAM" id="SignalP"/>
    </source>
</evidence>
<evidence type="ECO:0000256" key="9">
    <source>
        <dbReference type="ARBA" id="ARBA00022807"/>
    </source>
</evidence>
<proteinExistence type="inferred from homology"/>
<evidence type="ECO:0000256" key="7">
    <source>
        <dbReference type="ARBA" id="ARBA00022670"/>
    </source>
</evidence>
<evidence type="ECO:0000256" key="4">
    <source>
        <dbReference type="ARBA" id="ARBA00011610"/>
    </source>
</evidence>
<dbReference type="SUPFAM" id="SSF54001">
    <property type="entry name" value="Cysteine proteinases"/>
    <property type="match status" value="1"/>
</dbReference>
<dbReference type="GO" id="GO:0006508">
    <property type="term" value="P:proteolysis"/>
    <property type="evidence" value="ECO:0007669"/>
    <property type="project" value="UniProtKB-KW"/>
</dbReference>
<evidence type="ECO:0000256" key="13">
    <source>
        <dbReference type="ARBA" id="ARBA00023214"/>
    </source>
</evidence>
<dbReference type="GO" id="GO:0008234">
    <property type="term" value="F:cysteine-type peptidase activity"/>
    <property type="evidence" value="ECO:0007669"/>
    <property type="project" value="UniProtKB-KW"/>
</dbReference>
<evidence type="ECO:0000256" key="3">
    <source>
        <dbReference type="ARBA" id="ARBA00008455"/>
    </source>
</evidence>
<keyword evidence="19" id="KW-0732">Signal</keyword>
<dbReference type="SUPFAM" id="SSF75001">
    <property type="entry name" value="Dipeptidyl peptidase I (cathepsin C), exclusion domain"/>
    <property type="match status" value="1"/>
</dbReference>
<accession>A0A8C4PYT0</accession>
<dbReference type="Gene3D" id="3.90.70.10">
    <property type="entry name" value="Cysteine proteinases"/>
    <property type="match status" value="1"/>
</dbReference>
<dbReference type="Pfam" id="PF08773">
    <property type="entry name" value="CathepsinC_exc"/>
    <property type="match status" value="1"/>
</dbReference>
<keyword evidence="12" id="KW-0325">Glycoprotein</keyword>
<evidence type="ECO:0000313" key="22">
    <source>
        <dbReference type="Proteomes" id="UP000694388"/>
    </source>
</evidence>
<keyword evidence="11" id="KW-1015">Disulfide bond</keyword>
<dbReference type="InterPro" id="IPR036496">
    <property type="entry name" value="CathepsinC_exc_dom_sf"/>
</dbReference>
<dbReference type="Pfam" id="PF00112">
    <property type="entry name" value="Peptidase_C1"/>
    <property type="match status" value="1"/>
</dbReference>
<sequence>MAAGTTNALCVLVMLLGVAAPPTAADIPVNCMYSDLLGSWRFFVFGAPGARFSTCSDGLGPDTTQEVIKLQKLNTAIDEHGNKGTFTLIYNQGFEVEVAGYKWFAFFPFSKINGTVISYCDKARPGWVHNIFAQQWSCFYGQRIDPPAETSTRLVVADLSSKTTPRQFFKYNPDFVDAINQLQVFWKARMYPEYVGKPMEMLEKRAGGSRSRLFKSPVPVQVSEDVKRLADTLPDTWDWRDVNGVNFVSPVRDQGRCGSCYAFASTAMLESRIRIITNNTQQPILSPQQIVSCSHYSQGCEGGFPYLIAGKYAQDFGILEEANYPYKGVDAPCEVQPHARYFSSNYQYIGGFYGACNEPLMRFELVNHGPVAVSFQVYDDFRYYSGGVYIHTGLHDSFNPFETTNHVVLVVGYGHDASSGLDFWTVKNSWGEEWGEDGYFRIRRGNDECAIESIAVAATPIPQLS</sequence>
<evidence type="ECO:0000256" key="10">
    <source>
        <dbReference type="ARBA" id="ARBA00023145"/>
    </source>
</evidence>
<dbReference type="InterPro" id="IPR000668">
    <property type="entry name" value="Peptidase_C1A_C"/>
</dbReference>
<evidence type="ECO:0000256" key="6">
    <source>
        <dbReference type="ARBA" id="ARBA00014709"/>
    </source>
</evidence>
<keyword evidence="9" id="KW-0788">Thiol protease</keyword>
<evidence type="ECO:0000256" key="15">
    <source>
        <dbReference type="ARBA" id="ARBA00029779"/>
    </source>
</evidence>
<dbReference type="SMART" id="SM00645">
    <property type="entry name" value="Pept_C1"/>
    <property type="match status" value="1"/>
</dbReference>